<sequence length="461" mass="48764">MISMTTLGILGLLALFGLLALRVPVALSMVLVGVVGTILATANRFLLLGMASDQAWARGIKTAMSNLSGETFEAASNYNLLVIPMFVLMGNLAGVSGMSADLFGAAYRWMGHLKGGLASATIAACAGFAALSGSSLAAAITMGRVALPEMKKFNYADSLATGSVAAGGTLGFLIPPSGGMIIYAVLTEQSIGRLFMAGVIPGILMTLLFIGAIYFTVLRKPEAGPSGEKASWPERRDALLAAFPFLAVVGITIGGMYTGFFTPVEASSVGAFLTLVVAIWRRSLNAAALREVILQTVKASATVFMIIIGAFIFIPFMSLTELPSQLVTLMTSLPIGDYGVLLLIILIYMFLGMFLEGIAMLVLTIPVVLPIIAALDFGFDPSMADMKMIWFGIIVVIVLEMGMISPPVGLNVFVVKSIAPGVPMGQIFRGIWPFWFAMALMLILLMIFPQIAIFLPQTMVG</sequence>
<evidence type="ECO:0000259" key="8">
    <source>
        <dbReference type="Pfam" id="PF06808"/>
    </source>
</evidence>
<comment type="similarity">
    <text evidence="7">Belongs to the TRAP transporter large permease family.</text>
</comment>
<evidence type="ECO:0000256" key="3">
    <source>
        <dbReference type="ARBA" id="ARBA00022519"/>
    </source>
</evidence>
<evidence type="ECO:0000256" key="1">
    <source>
        <dbReference type="ARBA" id="ARBA00004429"/>
    </source>
</evidence>
<feature type="transmembrane region" description="Helical" evidence="7">
    <location>
        <begin position="30"/>
        <end position="51"/>
    </location>
</feature>
<feature type="transmembrane region" description="Helical" evidence="7">
    <location>
        <begin position="263"/>
        <end position="280"/>
    </location>
</feature>
<feature type="transmembrane region" description="Helical" evidence="7">
    <location>
        <begin position="434"/>
        <end position="455"/>
    </location>
</feature>
<feature type="transmembrane region" description="Helical" evidence="7">
    <location>
        <begin position="194"/>
        <end position="217"/>
    </location>
</feature>
<dbReference type="PANTHER" id="PTHR33362:SF5">
    <property type="entry name" value="C4-DICARBOXYLATE TRAP TRANSPORTER LARGE PERMEASE PROTEIN DCTM"/>
    <property type="match status" value="1"/>
</dbReference>
<feature type="transmembrane region" description="Helical" evidence="7">
    <location>
        <begin position="78"/>
        <end position="97"/>
    </location>
</feature>
<feature type="transmembrane region" description="Helical" evidence="7">
    <location>
        <begin position="358"/>
        <end position="377"/>
    </location>
</feature>
<feature type="transmembrane region" description="Helical" evidence="7">
    <location>
        <begin position="326"/>
        <end position="351"/>
    </location>
</feature>
<comment type="caution">
    <text evidence="9">The sequence shown here is derived from an EMBL/GenBank/DDBJ whole genome shotgun (WGS) entry which is preliminary data.</text>
</comment>
<feature type="transmembrane region" description="Helical" evidence="7">
    <location>
        <begin position="117"/>
        <end position="141"/>
    </location>
</feature>
<evidence type="ECO:0000256" key="5">
    <source>
        <dbReference type="ARBA" id="ARBA00022989"/>
    </source>
</evidence>
<dbReference type="Pfam" id="PF06808">
    <property type="entry name" value="DctM"/>
    <property type="match status" value="1"/>
</dbReference>
<feature type="domain" description="TRAP C4-dicarboxylate transport system permease DctM subunit" evidence="8">
    <location>
        <begin position="13"/>
        <end position="451"/>
    </location>
</feature>
<name>A0ABU8QIA5_9RHOB</name>
<dbReference type="PANTHER" id="PTHR33362">
    <property type="entry name" value="SIALIC ACID TRAP TRANSPORTER PERMEASE PROTEIN SIAT-RELATED"/>
    <property type="match status" value="1"/>
</dbReference>
<organism evidence="9 10">
    <name type="scientific">Cognatishimia coralii</name>
    <dbReference type="NCBI Taxonomy" id="3083254"/>
    <lineage>
        <taxon>Bacteria</taxon>
        <taxon>Pseudomonadati</taxon>
        <taxon>Pseudomonadota</taxon>
        <taxon>Alphaproteobacteria</taxon>
        <taxon>Rhodobacterales</taxon>
        <taxon>Paracoccaceae</taxon>
        <taxon>Cognatishimia</taxon>
    </lineage>
</organism>
<comment type="function">
    <text evidence="7">Part of the tripartite ATP-independent periplasmic (TRAP) transport system.</text>
</comment>
<feature type="transmembrane region" description="Helical" evidence="7">
    <location>
        <begin position="389"/>
        <end position="414"/>
    </location>
</feature>
<evidence type="ECO:0000313" key="9">
    <source>
        <dbReference type="EMBL" id="MEJ5219153.1"/>
    </source>
</evidence>
<accession>A0ABU8QIA5</accession>
<evidence type="ECO:0000256" key="4">
    <source>
        <dbReference type="ARBA" id="ARBA00022692"/>
    </source>
</evidence>
<dbReference type="Proteomes" id="UP001368270">
    <property type="component" value="Unassembled WGS sequence"/>
</dbReference>
<keyword evidence="3 7" id="KW-0997">Cell inner membrane</keyword>
<comment type="subcellular location">
    <subcellularLocation>
        <location evidence="1 7">Cell inner membrane</location>
        <topology evidence="1 7">Multi-pass membrane protein</topology>
    </subcellularLocation>
</comment>
<proteinExistence type="inferred from homology"/>
<reference evidence="9 10" key="1">
    <citation type="submission" date="2024-03" db="EMBL/GenBank/DDBJ databases">
        <title>Cognatishimia coralii sp. nov., a marine bacterium isolated from coral surrounding seawater.</title>
        <authorList>
            <person name="Liu X."/>
            <person name="Liu S."/>
            <person name="Sun H."/>
            <person name="Zhang Y."/>
        </authorList>
    </citation>
    <scope>NUCLEOTIDE SEQUENCE [LARGE SCALE GENOMIC DNA]</scope>
    <source>
        <strain evidence="9 10">D5M38</strain>
    </source>
</reference>
<keyword evidence="4 7" id="KW-0812">Transmembrane</keyword>
<evidence type="ECO:0000256" key="6">
    <source>
        <dbReference type="ARBA" id="ARBA00023136"/>
    </source>
</evidence>
<evidence type="ECO:0000313" key="10">
    <source>
        <dbReference type="Proteomes" id="UP001368270"/>
    </source>
</evidence>
<keyword evidence="6 7" id="KW-0472">Membrane</keyword>
<keyword evidence="10" id="KW-1185">Reference proteome</keyword>
<evidence type="ECO:0000256" key="7">
    <source>
        <dbReference type="RuleBase" id="RU369079"/>
    </source>
</evidence>
<dbReference type="PIRSF" id="PIRSF006066">
    <property type="entry name" value="HI0050"/>
    <property type="match status" value="1"/>
</dbReference>
<feature type="transmembrane region" description="Helical" evidence="7">
    <location>
        <begin position="238"/>
        <end position="257"/>
    </location>
</feature>
<evidence type="ECO:0000256" key="2">
    <source>
        <dbReference type="ARBA" id="ARBA00022475"/>
    </source>
</evidence>
<keyword evidence="2" id="KW-1003">Cell membrane</keyword>
<gene>
    <name evidence="9" type="ORF">WG622_12930</name>
</gene>
<dbReference type="NCBIfam" id="TIGR00786">
    <property type="entry name" value="dctM"/>
    <property type="match status" value="1"/>
</dbReference>
<dbReference type="InterPro" id="IPR004681">
    <property type="entry name" value="TRAP_DctM"/>
</dbReference>
<keyword evidence="7" id="KW-0813">Transport</keyword>
<comment type="subunit">
    <text evidence="7">The complex comprises the extracytoplasmic solute receptor protein and the two transmembrane proteins.</text>
</comment>
<feature type="transmembrane region" description="Helical" evidence="7">
    <location>
        <begin position="292"/>
        <end position="314"/>
    </location>
</feature>
<protein>
    <recommendedName>
        <fullName evidence="7">TRAP transporter large permease protein</fullName>
    </recommendedName>
</protein>
<dbReference type="InterPro" id="IPR010656">
    <property type="entry name" value="DctM"/>
</dbReference>
<keyword evidence="5 7" id="KW-1133">Transmembrane helix</keyword>
<feature type="transmembrane region" description="Helical" evidence="7">
    <location>
        <begin position="153"/>
        <end position="174"/>
    </location>
</feature>
<dbReference type="EMBL" id="JBBGAZ010000007">
    <property type="protein sequence ID" value="MEJ5219153.1"/>
    <property type="molecule type" value="Genomic_DNA"/>
</dbReference>